<feature type="region of interest" description="Disordered" evidence="1">
    <location>
        <begin position="69"/>
        <end position="96"/>
    </location>
</feature>
<evidence type="ECO:0000256" key="2">
    <source>
        <dbReference type="SAM" id="Phobius"/>
    </source>
</evidence>
<name>A0A372M508_9ACTN</name>
<feature type="compositionally biased region" description="Basic residues" evidence="1">
    <location>
        <begin position="87"/>
        <end position="96"/>
    </location>
</feature>
<evidence type="ECO:0000256" key="1">
    <source>
        <dbReference type="SAM" id="MobiDB-lite"/>
    </source>
</evidence>
<keyword evidence="4" id="KW-1185">Reference proteome</keyword>
<gene>
    <name evidence="3" type="ORF">DY218_15960</name>
</gene>
<dbReference type="EMBL" id="QUAK01000086">
    <property type="protein sequence ID" value="RFU85710.1"/>
    <property type="molecule type" value="Genomic_DNA"/>
</dbReference>
<dbReference type="AlphaFoldDB" id="A0A372M508"/>
<reference evidence="3 4" key="1">
    <citation type="submission" date="2018-08" db="EMBL/GenBank/DDBJ databases">
        <title>Isolation, diversity and antifungal activity of Actinobacteria from wheat.</title>
        <authorList>
            <person name="Han C."/>
        </authorList>
    </citation>
    <scope>NUCLEOTIDE SEQUENCE [LARGE SCALE GENOMIC DNA]</scope>
    <source>
        <strain evidence="3 4">NEAU-YY421</strain>
    </source>
</reference>
<sequence length="96" mass="10081">MPGQLRMILLVAGLLVPVVRLGFASATSERIGGGLHGRVSFLVVIAALSSPAAGVVSYTAAESLILENRGHGRRHPRRASLTAPGPRHPRCAARPR</sequence>
<comment type="caution">
    <text evidence="3">The sequence shown here is derived from an EMBL/GenBank/DDBJ whole genome shotgun (WGS) entry which is preliminary data.</text>
</comment>
<keyword evidence="2" id="KW-1133">Transmembrane helix</keyword>
<dbReference type="Proteomes" id="UP000263094">
    <property type="component" value="Unassembled WGS sequence"/>
</dbReference>
<keyword evidence="2" id="KW-0472">Membrane</keyword>
<accession>A0A372M508</accession>
<feature type="transmembrane region" description="Helical" evidence="2">
    <location>
        <begin position="40"/>
        <end position="61"/>
    </location>
</feature>
<protein>
    <submittedName>
        <fullName evidence="3">Uncharacterized protein</fullName>
    </submittedName>
</protein>
<evidence type="ECO:0000313" key="3">
    <source>
        <dbReference type="EMBL" id="RFU85710.1"/>
    </source>
</evidence>
<organism evidence="3 4">
    <name type="scientific">Streptomyces triticagri</name>
    <dbReference type="NCBI Taxonomy" id="2293568"/>
    <lineage>
        <taxon>Bacteria</taxon>
        <taxon>Bacillati</taxon>
        <taxon>Actinomycetota</taxon>
        <taxon>Actinomycetes</taxon>
        <taxon>Kitasatosporales</taxon>
        <taxon>Streptomycetaceae</taxon>
        <taxon>Streptomyces</taxon>
    </lineage>
</organism>
<keyword evidence="2" id="KW-0812">Transmembrane</keyword>
<proteinExistence type="predicted"/>
<evidence type="ECO:0000313" key="4">
    <source>
        <dbReference type="Proteomes" id="UP000263094"/>
    </source>
</evidence>